<dbReference type="Proteomes" id="UP001230188">
    <property type="component" value="Unassembled WGS sequence"/>
</dbReference>
<dbReference type="GO" id="GO:0016788">
    <property type="term" value="F:hydrolase activity, acting on ester bonds"/>
    <property type="evidence" value="ECO:0007669"/>
    <property type="project" value="InterPro"/>
</dbReference>
<organism evidence="3 4">
    <name type="scientific">Chrysophaeum taylorii</name>
    <dbReference type="NCBI Taxonomy" id="2483200"/>
    <lineage>
        <taxon>Eukaryota</taxon>
        <taxon>Sar</taxon>
        <taxon>Stramenopiles</taxon>
        <taxon>Ochrophyta</taxon>
        <taxon>Pelagophyceae</taxon>
        <taxon>Pelagomonadales</taxon>
        <taxon>Pelagomonadaceae</taxon>
        <taxon>Chrysophaeum</taxon>
    </lineage>
</organism>
<dbReference type="SUPFAM" id="SSF52266">
    <property type="entry name" value="SGNH hydrolase"/>
    <property type="match status" value="1"/>
</dbReference>
<evidence type="ECO:0000256" key="1">
    <source>
        <dbReference type="ARBA" id="ARBA00022801"/>
    </source>
</evidence>
<gene>
    <name evidence="3" type="ORF">CTAYLR_001692</name>
</gene>
<reference evidence="3" key="1">
    <citation type="submission" date="2023-01" db="EMBL/GenBank/DDBJ databases">
        <title>Metagenome sequencing of chrysophaentin producing Chrysophaeum taylorii.</title>
        <authorList>
            <person name="Davison J."/>
            <person name="Bewley C."/>
        </authorList>
    </citation>
    <scope>NUCLEOTIDE SEQUENCE</scope>
    <source>
        <strain evidence="3">NIES-1699</strain>
    </source>
</reference>
<dbReference type="FunFam" id="3.40.50.1110:FF:000002">
    <property type="entry name" value="isoamyl acetate-hydrolyzing esterase 1 homolog"/>
    <property type="match status" value="1"/>
</dbReference>
<keyword evidence="4" id="KW-1185">Reference proteome</keyword>
<accession>A0AAD7XGM8</accession>
<feature type="transmembrane region" description="Helical" evidence="2">
    <location>
        <begin position="12"/>
        <end position="30"/>
    </location>
</feature>
<keyword evidence="1" id="KW-0378">Hydrolase</keyword>
<dbReference type="CDD" id="cd01838">
    <property type="entry name" value="Isoamyl_acetate_hydrolase_like"/>
    <property type="match status" value="1"/>
</dbReference>
<keyword evidence="2" id="KW-0812">Transmembrane</keyword>
<dbReference type="EMBL" id="JAQMWT010000670">
    <property type="protein sequence ID" value="KAJ8598573.1"/>
    <property type="molecule type" value="Genomic_DNA"/>
</dbReference>
<dbReference type="InterPro" id="IPR001087">
    <property type="entry name" value="GDSL"/>
</dbReference>
<name>A0AAD7XGM8_9STRA</name>
<keyword evidence="2" id="KW-1133">Transmembrane helix</keyword>
<proteinExistence type="predicted"/>
<dbReference type="PANTHER" id="PTHR14209:SF19">
    <property type="entry name" value="ISOAMYL ACETATE-HYDROLYZING ESTERASE 1 HOMOLOG"/>
    <property type="match status" value="1"/>
</dbReference>
<dbReference type="AlphaFoldDB" id="A0AAD7XGM8"/>
<sequence>MRRRGSPRFEPLVVGIGFCGVAYLLVLGRMTTVPTRPRIVLLGDSLTQLSFGEGGWGAAVANRYQRRCDVLNRGYSGYNSRWILELVERGEIETGTLTTVFLGANDASLEAHNARQHVPLAEFEANLKAILKKTPGPAVLIAPPPVDHAQRLEYQKQRYPNSATGVLERTNESAGRYAEACERVAKERRVPCLNLWSLMQLHHDWPTFLIDGLHLSPKGNQFVATHLLDVIARRFPYLAVTPDPRTGYAGTSASISDLKPHAPWHDVIDRTNFKRAFDEAHFTSSSSSSSS</sequence>
<evidence type="ECO:0000256" key="2">
    <source>
        <dbReference type="SAM" id="Phobius"/>
    </source>
</evidence>
<dbReference type="InterPro" id="IPR045136">
    <property type="entry name" value="Iah1-like"/>
</dbReference>
<dbReference type="Pfam" id="PF00657">
    <property type="entry name" value="Lipase_GDSL"/>
    <property type="match status" value="1"/>
</dbReference>
<evidence type="ECO:0000313" key="3">
    <source>
        <dbReference type="EMBL" id="KAJ8598573.1"/>
    </source>
</evidence>
<dbReference type="Gene3D" id="3.40.50.1110">
    <property type="entry name" value="SGNH hydrolase"/>
    <property type="match status" value="1"/>
</dbReference>
<dbReference type="PANTHER" id="PTHR14209">
    <property type="entry name" value="ISOAMYL ACETATE-HYDROLYZING ESTERASE 1"/>
    <property type="match status" value="1"/>
</dbReference>
<keyword evidence="2" id="KW-0472">Membrane</keyword>
<evidence type="ECO:0008006" key="5">
    <source>
        <dbReference type="Google" id="ProtNLM"/>
    </source>
</evidence>
<comment type="caution">
    <text evidence="3">The sequence shown here is derived from an EMBL/GenBank/DDBJ whole genome shotgun (WGS) entry which is preliminary data.</text>
</comment>
<evidence type="ECO:0000313" key="4">
    <source>
        <dbReference type="Proteomes" id="UP001230188"/>
    </source>
</evidence>
<dbReference type="InterPro" id="IPR036514">
    <property type="entry name" value="SGNH_hydro_sf"/>
</dbReference>
<protein>
    <recommendedName>
        <fullName evidence="5">SGNH hydrolase-type esterase domain-containing protein</fullName>
    </recommendedName>
</protein>